<dbReference type="AlphaFoldDB" id="A0A563VPM9"/>
<organism evidence="3 4">
    <name type="scientific">Hyella patelloides LEGE 07179</name>
    <dbReference type="NCBI Taxonomy" id="945734"/>
    <lineage>
        <taxon>Bacteria</taxon>
        <taxon>Bacillati</taxon>
        <taxon>Cyanobacteriota</taxon>
        <taxon>Cyanophyceae</taxon>
        <taxon>Pleurocapsales</taxon>
        <taxon>Hyellaceae</taxon>
        <taxon>Hyella</taxon>
    </lineage>
</organism>
<dbReference type="InterPro" id="IPR028098">
    <property type="entry name" value="Glyco_trans_4-like_N"/>
</dbReference>
<reference evidence="3 4" key="1">
    <citation type="submission" date="2019-01" db="EMBL/GenBank/DDBJ databases">
        <authorList>
            <person name="Brito A."/>
        </authorList>
    </citation>
    <scope>NUCLEOTIDE SEQUENCE [LARGE SCALE GENOMIC DNA]</scope>
    <source>
        <strain evidence="3">1</strain>
    </source>
</reference>
<dbReference type="PANTHER" id="PTHR12526:SF638">
    <property type="entry name" value="SPORE COAT PROTEIN SA"/>
    <property type="match status" value="1"/>
</dbReference>
<dbReference type="SUPFAM" id="SSF53756">
    <property type="entry name" value="UDP-Glycosyltransferase/glycogen phosphorylase"/>
    <property type="match status" value="1"/>
</dbReference>
<dbReference type="PANTHER" id="PTHR12526">
    <property type="entry name" value="GLYCOSYLTRANSFERASE"/>
    <property type="match status" value="1"/>
</dbReference>
<evidence type="ECO:0000259" key="1">
    <source>
        <dbReference type="Pfam" id="PF00534"/>
    </source>
</evidence>
<name>A0A563VPM9_9CYAN</name>
<dbReference type="GO" id="GO:0016757">
    <property type="term" value="F:glycosyltransferase activity"/>
    <property type="evidence" value="ECO:0007669"/>
    <property type="project" value="InterPro"/>
</dbReference>
<keyword evidence="3" id="KW-0808">Transferase</keyword>
<evidence type="ECO:0000313" key="4">
    <source>
        <dbReference type="Proteomes" id="UP000320055"/>
    </source>
</evidence>
<dbReference type="CDD" id="cd03811">
    <property type="entry name" value="GT4_GT28_WabH-like"/>
    <property type="match status" value="1"/>
</dbReference>
<feature type="domain" description="Glycosyltransferase subfamily 4-like N-terminal" evidence="2">
    <location>
        <begin position="16"/>
        <end position="175"/>
    </location>
</feature>
<sequence length="371" mass="40748">MNCQHIAFFLSELHGGGAQRVIVNLANEFAKKGLAVDLVLAKAEGPYLNIVVDRVRIVDLKVSKLVHSFFPLVDYLNEYQPKLLISSLSGANLIAIGAKYIAKTKVKTMVMIQNDVSQQAKNYTYNRRKLLPYLRRYLYPQADLIVAASQGVAKSIAVATKISPKRVEVIYNPVVTPEITKMAQASVAIPELDNLEVPIVLGVGRLHQQKDFTNLIKAFAIVRKQQPAYLVILGEGKERQMLEDLVKDLGLEADVLLPGFVDNPYAYMAKASVFVLSSAWEGFGNVLVEAMACGTTVVSTDCPSGPGEILAEEQYGKLVPVRDSPALAKAILESLAQPSNPARLRSRADEFSVEQISNQYLDFINNSPLFA</sequence>
<dbReference type="Pfam" id="PF00534">
    <property type="entry name" value="Glycos_transf_1"/>
    <property type="match status" value="1"/>
</dbReference>
<proteinExistence type="predicted"/>
<dbReference type="InterPro" id="IPR001296">
    <property type="entry name" value="Glyco_trans_1"/>
</dbReference>
<gene>
    <name evidence="3" type="ORF">H1P_190036</name>
</gene>
<dbReference type="Proteomes" id="UP000320055">
    <property type="component" value="Unassembled WGS sequence"/>
</dbReference>
<evidence type="ECO:0000259" key="2">
    <source>
        <dbReference type="Pfam" id="PF13439"/>
    </source>
</evidence>
<dbReference type="OrthoDB" id="9787617at2"/>
<dbReference type="EMBL" id="CAACVJ010000101">
    <property type="protein sequence ID" value="VEP13237.1"/>
    <property type="molecule type" value="Genomic_DNA"/>
</dbReference>
<keyword evidence="4" id="KW-1185">Reference proteome</keyword>
<dbReference type="Gene3D" id="3.40.50.2000">
    <property type="entry name" value="Glycogen Phosphorylase B"/>
    <property type="match status" value="2"/>
</dbReference>
<accession>A0A563VPM9</accession>
<dbReference type="RefSeq" id="WP_144864428.1">
    <property type="nucleotide sequence ID" value="NZ_LR213780.1"/>
</dbReference>
<evidence type="ECO:0000313" key="3">
    <source>
        <dbReference type="EMBL" id="VEP13237.1"/>
    </source>
</evidence>
<protein>
    <submittedName>
        <fullName evidence="3">Glycosyl transferase group 1</fullName>
    </submittedName>
</protein>
<dbReference type="Pfam" id="PF13439">
    <property type="entry name" value="Glyco_transf_4"/>
    <property type="match status" value="1"/>
</dbReference>
<feature type="domain" description="Glycosyl transferase family 1" evidence="1">
    <location>
        <begin position="195"/>
        <end position="349"/>
    </location>
</feature>